<gene>
    <name evidence="2" type="ORF">GCM10014715_31420</name>
</gene>
<comment type="caution">
    <text evidence="2">The sequence shown here is derived from an EMBL/GenBank/DDBJ whole genome shotgun (WGS) entry which is preliminary data.</text>
</comment>
<name>A0A918ZXT8_9ACTN</name>
<reference evidence="2" key="1">
    <citation type="journal article" date="2014" name="Int. J. Syst. Evol. Microbiol.">
        <title>Complete genome sequence of Corynebacterium casei LMG S-19264T (=DSM 44701T), isolated from a smear-ripened cheese.</title>
        <authorList>
            <consortium name="US DOE Joint Genome Institute (JGI-PGF)"/>
            <person name="Walter F."/>
            <person name="Albersmeier A."/>
            <person name="Kalinowski J."/>
            <person name="Ruckert C."/>
        </authorList>
    </citation>
    <scope>NUCLEOTIDE SEQUENCE</scope>
    <source>
        <strain evidence="2">JCM 3302</strain>
    </source>
</reference>
<evidence type="ECO:0000256" key="1">
    <source>
        <dbReference type="SAM" id="MobiDB-lite"/>
    </source>
</evidence>
<feature type="compositionally biased region" description="Low complexity" evidence="1">
    <location>
        <begin position="27"/>
        <end position="55"/>
    </location>
</feature>
<dbReference type="Proteomes" id="UP000641386">
    <property type="component" value="Unassembled WGS sequence"/>
</dbReference>
<dbReference type="AlphaFoldDB" id="A0A918ZXT8"/>
<accession>A0A918ZXT8</accession>
<evidence type="ECO:0000313" key="2">
    <source>
        <dbReference type="EMBL" id="GHE74436.1"/>
    </source>
</evidence>
<evidence type="ECO:0000313" key="3">
    <source>
        <dbReference type="Proteomes" id="UP000641386"/>
    </source>
</evidence>
<protein>
    <submittedName>
        <fullName evidence="2">Uncharacterized protein</fullName>
    </submittedName>
</protein>
<dbReference type="EMBL" id="BNBC01000012">
    <property type="protein sequence ID" value="GHE74436.1"/>
    <property type="molecule type" value="Genomic_DNA"/>
</dbReference>
<feature type="region of interest" description="Disordered" evidence="1">
    <location>
        <begin position="26"/>
        <end position="55"/>
    </location>
</feature>
<keyword evidence="3" id="KW-1185">Reference proteome</keyword>
<proteinExistence type="predicted"/>
<sequence length="142" mass="14219">MASGAGVVRCAARGIVLAGAGGPGTPEPGAAASAAPTAPTVPVASPVPTEPAEPAVVAPPTVPVVPAVAVASVDLSVTGSPVDSEVVSDTPTSRMRPPAIRRRHGSIRLSRSPPNGCTQVIVDPMTQLWSSVEVFEKFIGIR</sequence>
<reference evidence="2" key="2">
    <citation type="submission" date="2020-09" db="EMBL/GenBank/DDBJ databases">
        <authorList>
            <person name="Sun Q."/>
            <person name="Ohkuma M."/>
        </authorList>
    </citation>
    <scope>NUCLEOTIDE SEQUENCE</scope>
    <source>
        <strain evidence="2">JCM 3302</strain>
    </source>
</reference>
<organism evidence="2 3">
    <name type="scientific">Streptomyces spiralis</name>
    <dbReference type="NCBI Taxonomy" id="66376"/>
    <lineage>
        <taxon>Bacteria</taxon>
        <taxon>Bacillati</taxon>
        <taxon>Actinomycetota</taxon>
        <taxon>Actinomycetes</taxon>
        <taxon>Kitasatosporales</taxon>
        <taxon>Streptomycetaceae</taxon>
        <taxon>Streptomyces</taxon>
    </lineage>
</organism>